<reference evidence="3 4" key="1">
    <citation type="submission" date="2017-06" db="EMBL/GenBank/DDBJ databases">
        <authorList>
            <person name="Gicewicz E.A."/>
            <person name="Hiryak K.M."/>
            <person name="Horoschock A.N."/>
            <person name="Kneeream E.R."/>
            <person name="Luchetta J."/>
            <person name="Mikolon A.R."/>
            <person name="Smith S.N."/>
            <person name="Svintozelskiy S."/>
            <person name="Yucha M.L."/>
            <person name="Manna D.P."/>
            <person name="Pidcock K.A."/>
            <person name="Laing C.E."/>
            <person name="Aguayo I.A."/>
            <person name="Delwel I.O."/>
            <person name="Garcia C."/>
            <person name="Martinez A."/>
            <person name="Hughes L.E."/>
            <person name="Garlena R.A."/>
            <person name="Russell D.A."/>
            <person name="Pope W.H."/>
            <person name="Jacobs-Sera D."/>
            <person name="Hendrix R.W."/>
            <person name="Hatfull G.F."/>
        </authorList>
    </citation>
    <scope>NUCLEOTIDE SEQUENCE [LARGE SCALE GENOMIC DNA]</scope>
</reference>
<feature type="transmembrane region" description="Helical" evidence="1">
    <location>
        <begin position="21"/>
        <end position="39"/>
    </location>
</feature>
<protein>
    <submittedName>
        <fullName evidence="3">Uncharacterized protein</fullName>
    </submittedName>
</protein>
<keyword evidence="1" id="KW-0472">Membrane</keyword>
<evidence type="ECO:0000256" key="1">
    <source>
        <dbReference type="SAM" id="Phobius"/>
    </source>
</evidence>
<proteinExistence type="predicted"/>
<sequence length="40" mass="4593">MSGFTSTCTRTTLGTGRFARMSDRLLWYVVIVFFLAIIFL</sequence>
<keyword evidence="1" id="KW-1133">Transmembrane helix</keyword>
<organism evidence="3 4">
    <name type="scientific">Streptomyces phage Peebs</name>
    <dbReference type="NCBI Taxonomy" id="2023994"/>
    <lineage>
        <taxon>Viruses</taxon>
        <taxon>Duplodnaviria</taxon>
        <taxon>Heunggongvirae</taxon>
        <taxon>Uroviricota</taxon>
        <taxon>Caudoviricetes</taxon>
        <taxon>Stanwilliamsviridae</taxon>
        <taxon>Boydwoodruffvirinae</taxon>
        <taxon>Samistivirus</taxon>
        <taxon>Samistivirus peebs</taxon>
    </lineage>
</organism>
<keyword evidence="4" id="KW-1185">Reference proteome</keyword>
<keyword evidence="1" id="KW-0812">Transmembrane</keyword>
<dbReference type="Proteomes" id="UP000224072">
    <property type="component" value="Segment"/>
</dbReference>
<evidence type="ECO:0000313" key="2">
    <source>
        <dbReference type="EMBL" id="ASR77717.1"/>
    </source>
</evidence>
<gene>
    <name evidence="2" type="ORF">SEA_PEEBS_10</name>
    <name evidence="3" type="ORF">SEA_PEEBS_257</name>
</gene>
<dbReference type="EMBL" id="MF347638">
    <property type="protein sequence ID" value="ASR77717.1"/>
    <property type="molecule type" value="Genomic_DNA"/>
</dbReference>
<name>A0A222Z292_9CAUD</name>
<evidence type="ECO:0000313" key="4">
    <source>
        <dbReference type="Proteomes" id="UP000224072"/>
    </source>
</evidence>
<evidence type="ECO:0000313" key="3">
    <source>
        <dbReference type="EMBL" id="ASR77916.1"/>
    </source>
</evidence>
<accession>A0A222Z292</accession>
<dbReference type="EMBL" id="MF347638">
    <property type="protein sequence ID" value="ASR77916.1"/>
    <property type="molecule type" value="Genomic_DNA"/>
</dbReference>